<dbReference type="InterPro" id="IPR032675">
    <property type="entry name" value="LRR_dom_sf"/>
</dbReference>
<dbReference type="Pfam" id="PF00646">
    <property type="entry name" value="F-box"/>
    <property type="match status" value="1"/>
</dbReference>
<organism evidence="2 3">
    <name type="scientific">Erythranthe guttata</name>
    <name type="common">Yellow monkey flower</name>
    <name type="synonym">Mimulus guttatus</name>
    <dbReference type="NCBI Taxonomy" id="4155"/>
    <lineage>
        <taxon>Eukaryota</taxon>
        <taxon>Viridiplantae</taxon>
        <taxon>Streptophyta</taxon>
        <taxon>Embryophyta</taxon>
        <taxon>Tracheophyta</taxon>
        <taxon>Spermatophyta</taxon>
        <taxon>Magnoliopsida</taxon>
        <taxon>eudicotyledons</taxon>
        <taxon>Gunneridae</taxon>
        <taxon>Pentapetalae</taxon>
        <taxon>asterids</taxon>
        <taxon>lamiids</taxon>
        <taxon>Lamiales</taxon>
        <taxon>Phrymaceae</taxon>
        <taxon>Erythranthe</taxon>
    </lineage>
</organism>
<evidence type="ECO:0000313" key="3">
    <source>
        <dbReference type="Proteomes" id="UP000030748"/>
    </source>
</evidence>
<dbReference type="SUPFAM" id="SSF81383">
    <property type="entry name" value="F-box domain"/>
    <property type="match status" value="1"/>
</dbReference>
<dbReference type="PANTHER" id="PTHR31639">
    <property type="entry name" value="F-BOX PROTEIN-LIKE"/>
    <property type="match status" value="1"/>
</dbReference>
<feature type="non-terminal residue" evidence="2">
    <location>
        <position position="320"/>
    </location>
</feature>
<feature type="domain" description="F-box" evidence="1">
    <location>
        <begin position="13"/>
        <end position="48"/>
    </location>
</feature>
<proteinExistence type="predicted"/>
<dbReference type="Pfam" id="PF08387">
    <property type="entry name" value="FBD"/>
    <property type="match status" value="1"/>
</dbReference>
<dbReference type="SUPFAM" id="SSF52047">
    <property type="entry name" value="RNI-like"/>
    <property type="match status" value="1"/>
</dbReference>
<dbReference type="PANTHER" id="PTHR31639:SF237">
    <property type="entry name" value="F-BOX DOMAIN-CONTAINING PROTEIN"/>
    <property type="match status" value="1"/>
</dbReference>
<reference evidence="2 3" key="1">
    <citation type="journal article" date="2013" name="Proc. Natl. Acad. Sci. U.S.A.">
        <title>Fine-scale variation in meiotic recombination in Mimulus inferred from population shotgun sequencing.</title>
        <authorList>
            <person name="Hellsten U."/>
            <person name="Wright K.M."/>
            <person name="Jenkins J."/>
            <person name="Shu S."/>
            <person name="Yuan Y."/>
            <person name="Wessler S.R."/>
            <person name="Schmutz J."/>
            <person name="Willis J.H."/>
            <person name="Rokhsar D.S."/>
        </authorList>
    </citation>
    <scope>NUCLEOTIDE SEQUENCE [LARGE SCALE GENOMIC DNA]</scope>
    <source>
        <strain evidence="3">cv. DUN x IM62</strain>
    </source>
</reference>
<sequence length="320" mass="37290">MNNKNTNEKNTNEDVISNLPEDILLEFLRRLPLRDAVRTSALSREWRDKWRSIQELVLNYDAGCFKFPYHDYQICIYQVVLNHRGTIMKFSLKVPPFMRHSTIDQLILHLSRNHHVRDFTLAPYRMVRYRMTSHFFAFRELTVLRLSQCTLTPPPQFQGFKNLVKIVFHEVLFLPAAFERFISQCPRLESLSLSSKSNLDSLEVAGPSLRIFACHGFVKSIHFKSCPVLAQLWQRGWDANVLVMIQEQETPNPYLSKLKKIELHCYSGTVHQTKLLKYLLTSATGLEYMVIVPASNYKPSVDLRVQTMEYPWASPAARLI</sequence>
<dbReference type="InterPro" id="IPR036047">
    <property type="entry name" value="F-box-like_dom_sf"/>
</dbReference>
<dbReference type="InterPro" id="IPR001810">
    <property type="entry name" value="F-box_dom"/>
</dbReference>
<dbReference type="InterPro" id="IPR053781">
    <property type="entry name" value="F-box_AtFBL13-like"/>
</dbReference>
<dbReference type="Gene3D" id="3.80.10.10">
    <property type="entry name" value="Ribonuclease Inhibitor"/>
    <property type="match status" value="1"/>
</dbReference>
<dbReference type="InterPro" id="IPR055411">
    <property type="entry name" value="LRR_FXL15/At3g58940/PEG3-like"/>
</dbReference>
<evidence type="ECO:0000259" key="1">
    <source>
        <dbReference type="PROSITE" id="PS50181"/>
    </source>
</evidence>
<protein>
    <recommendedName>
        <fullName evidence="1">F-box domain-containing protein</fullName>
    </recommendedName>
</protein>
<name>A0A022S4C1_ERYGU</name>
<dbReference type="InterPro" id="IPR006566">
    <property type="entry name" value="FBD"/>
</dbReference>
<dbReference type="Proteomes" id="UP000030748">
    <property type="component" value="Unassembled WGS sequence"/>
</dbReference>
<evidence type="ECO:0000313" key="2">
    <source>
        <dbReference type="EMBL" id="EYU46185.1"/>
    </source>
</evidence>
<gene>
    <name evidence="2" type="ORF">MIMGU_mgv1a025434mg</name>
</gene>
<dbReference type="Gene3D" id="1.20.1280.50">
    <property type="match status" value="1"/>
</dbReference>
<dbReference type="STRING" id="4155.A0A022S4C1"/>
<dbReference type="EMBL" id="KI630171">
    <property type="protein sequence ID" value="EYU46185.1"/>
    <property type="molecule type" value="Genomic_DNA"/>
</dbReference>
<dbReference type="CDD" id="cd22160">
    <property type="entry name" value="F-box_AtFBL13-like"/>
    <property type="match status" value="1"/>
</dbReference>
<dbReference type="AlphaFoldDB" id="A0A022S4C1"/>
<dbReference type="Pfam" id="PF24758">
    <property type="entry name" value="LRR_At5g56370"/>
    <property type="match status" value="1"/>
</dbReference>
<accession>A0A022S4C1</accession>
<keyword evidence="3" id="KW-1185">Reference proteome</keyword>
<dbReference type="PROSITE" id="PS50181">
    <property type="entry name" value="FBOX"/>
    <property type="match status" value="1"/>
</dbReference>